<dbReference type="NCBIfam" id="TIGR00050">
    <property type="entry name" value="rRNA_methyl_1"/>
    <property type="match status" value="1"/>
</dbReference>
<evidence type="ECO:0000313" key="7">
    <source>
        <dbReference type="EMBL" id="VEN73721.1"/>
    </source>
</evidence>
<reference evidence="7" key="1">
    <citation type="submission" date="2019-01" db="EMBL/GenBank/DDBJ databases">
        <authorList>
            <consortium name="Genoscope - CEA"/>
            <person name="William W."/>
        </authorList>
    </citation>
    <scope>NUCLEOTIDE SEQUENCE</scope>
    <source>
        <strain evidence="7">CR-1</strain>
    </source>
</reference>
<dbReference type="EMBL" id="CAACVI010000012">
    <property type="protein sequence ID" value="VEN73721.1"/>
    <property type="molecule type" value="Genomic_DNA"/>
</dbReference>
<evidence type="ECO:0000256" key="3">
    <source>
        <dbReference type="ARBA" id="ARBA00022679"/>
    </source>
</evidence>
<dbReference type="CDD" id="cd18093">
    <property type="entry name" value="SpoU-like_TrmJ"/>
    <property type="match status" value="1"/>
</dbReference>
<name>A0A484HGW5_9BACT</name>
<keyword evidence="4 5" id="KW-0949">S-adenosyl-L-methionine</keyword>
<comment type="subcellular location">
    <subcellularLocation>
        <location evidence="5">Cytoplasm</location>
    </subcellularLocation>
</comment>
<dbReference type="InterPro" id="IPR001537">
    <property type="entry name" value="SpoU_MeTrfase"/>
</dbReference>
<sequence>MQNEPNLKNMAVVLSRPRYPENIGAAARAMMNMGVGNLSVVSPENPDMEKILKMATHKAAHIVRGISWHDSLKEALAPFGYVAGTTARLGGRRKEVVFPRELAARLVSISERNQVALVFGPEDRGLSNEDIRLCHELVTIPTAGFSSLNLAQAVMVMCYEIRMADPDAKKRAGHAPALASVHELEGMYGHLKTALLQIGFINPENPDHWMENLRRFFHRLPLRSKETKMIRGVCRQIDWHGKKRYEDGRFERAESEKK</sequence>
<accession>A0A484HGW5</accession>
<dbReference type="AlphaFoldDB" id="A0A484HGW5"/>
<comment type="catalytic activity">
    <reaction evidence="5">
        <text>uridine(32) in tRNA + S-adenosyl-L-methionine = 2'-O-methyluridine(32) in tRNA + S-adenosyl-L-homocysteine + H(+)</text>
        <dbReference type="Rhea" id="RHEA:42936"/>
        <dbReference type="Rhea" id="RHEA-COMP:10107"/>
        <dbReference type="Rhea" id="RHEA-COMP:10290"/>
        <dbReference type="ChEBI" id="CHEBI:15378"/>
        <dbReference type="ChEBI" id="CHEBI:57856"/>
        <dbReference type="ChEBI" id="CHEBI:59789"/>
        <dbReference type="ChEBI" id="CHEBI:65315"/>
        <dbReference type="ChEBI" id="CHEBI:74478"/>
        <dbReference type="EC" id="2.1.1.200"/>
    </reaction>
</comment>
<dbReference type="InterPro" id="IPR029026">
    <property type="entry name" value="tRNA_m1G_MTases_N"/>
</dbReference>
<protein>
    <recommendedName>
        <fullName evidence="5">tRNA (cytidine/uridine-2'-O-)-methyltransferase TrmJ</fullName>
        <ecNumber evidence="5">2.1.1.200</ecNumber>
    </recommendedName>
    <alternativeName>
        <fullName evidence="5">tRNA (cytidine(32)/uridine(32)-2'-O)-methyltransferase</fullName>
    </alternativeName>
    <alternativeName>
        <fullName evidence="5">tRNA Cm32/Um32 methyltransferase</fullName>
    </alternativeName>
</protein>
<dbReference type="SUPFAM" id="SSF75217">
    <property type="entry name" value="alpha/beta knot"/>
    <property type="match status" value="1"/>
</dbReference>
<feature type="domain" description="tRNA/rRNA methyltransferase SpoU type" evidence="6">
    <location>
        <begin position="10"/>
        <end position="159"/>
    </location>
</feature>
<dbReference type="Gene3D" id="1.10.8.590">
    <property type="match status" value="1"/>
</dbReference>
<dbReference type="PANTHER" id="PTHR42786:SF2">
    <property type="entry name" value="TRNA (CYTIDINE_URIDINE-2'-O-)-METHYLTRANSFERASE TRMJ"/>
    <property type="match status" value="1"/>
</dbReference>
<comment type="catalytic activity">
    <reaction evidence="5">
        <text>cytidine(32) in tRNA + S-adenosyl-L-methionine = 2'-O-methylcytidine(32) in tRNA + S-adenosyl-L-homocysteine + H(+)</text>
        <dbReference type="Rhea" id="RHEA:42932"/>
        <dbReference type="Rhea" id="RHEA-COMP:10288"/>
        <dbReference type="Rhea" id="RHEA-COMP:10289"/>
        <dbReference type="ChEBI" id="CHEBI:15378"/>
        <dbReference type="ChEBI" id="CHEBI:57856"/>
        <dbReference type="ChEBI" id="CHEBI:59789"/>
        <dbReference type="ChEBI" id="CHEBI:74495"/>
        <dbReference type="ChEBI" id="CHEBI:82748"/>
        <dbReference type="EC" id="2.1.1.200"/>
    </reaction>
</comment>
<evidence type="ECO:0000256" key="2">
    <source>
        <dbReference type="ARBA" id="ARBA00022603"/>
    </source>
</evidence>
<keyword evidence="3 7" id="KW-0808">Transferase</keyword>
<keyword evidence="5" id="KW-0963">Cytoplasm</keyword>
<proteinExistence type="inferred from homology"/>
<comment type="similarity">
    <text evidence="1">Belongs to the class IV-like SAM-binding methyltransferase superfamily. RNA methyltransferase TrmH family.</text>
</comment>
<dbReference type="InterPro" id="IPR029028">
    <property type="entry name" value="Alpha/beta_knot_MTases"/>
</dbReference>
<gene>
    <name evidence="5 7" type="primary">trmJ</name>
    <name evidence="7" type="ORF">EPICR_20190</name>
</gene>
<dbReference type="EC" id="2.1.1.200" evidence="5"/>
<evidence type="ECO:0000256" key="5">
    <source>
        <dbReference type="RuleBase" id="RU362024"/>
    </source>
</evidence>
<dbReference type="PANTHER" id="PTHR42786">
    <property type="entry name" value="TRNA/RRNA METHYLTRANSFERASE"/>
    <property type="match status" value="1"/>
</dbReference>
<evidence type="ECO:0000256" key="4">
    <source>
        <dbReference type="ARBA" id="ARBA00022691"/>
    </source>
</evidence>
<keyword evidence="5" id="KW-0819">tRNA processing</keyword>
<dbReference type="GO" id="GO:0002128">
    <property type="term" value="P:tRNA nucleoside ribose methylation"/>
    <property type="evidence" value="ECO:0007669"/>
    <property type="project" value="TreeGrafter"/>
</dbReference>
<dbReference type="GO" id="GO:0003723">
    <property type="term" value="F:RNA binding"/>
    <property type="evidence" value="ECO:0007669"/>
    <property type="project" value="InterPro"/>
</dbReference>
<comment type="subunit">
    <text evidence="5">Homodimer.</text>
</comment>
<dbReference type="GO" id="GO:0005829">
    <property type="term" value="C:cytosol"/>
    <property type="evidence" value="ECO:0007669"/>
    <property type="project" value="TreeGrafter"/>
</dbReference>
<keyword evidence="2 5" id="KW-0489">Methyltransferase</keyword>
<dbReference type="Gene3D" id="3.40.1280.10">
    <property type="match status" value="1"/>
</dbReference>
<evidence type="ECO:0000259" key="6">
    <source>
        <dbReference type="Pfam" id="PF00588"/>
    </source>
</evidence>
<dbReference type="PIRSF" id="PIRSF004808">
    <property type="entry name" value="LasT"/>
    <property type="match status" value="1"/>
</dbReference>
<evidence type="ECO:0000256" key="1">
    <source>
        <dbReference type="ARBA" id="ARBA00007228"/>
    </source>
</evidence>
<dbReference type="Pfam" id="PF00588">
    <property type="entry name" value="SpoU_methylase"/>
    <property type="match status" value="1"/>
</dbReference>
<organism evidence="7">
    <name type="scientific">uncultured Desulfobacteraceae bacterium</name>
    <dbReference type="NCBI Taxonomy" id="218296"/>
    <lineage>
        <taxon>Bacteria</taxon>
        <taxon>Pseudomonadati</taxon>
        <taxon>Thermodesulfobacteriota</taxon>
        <taxon>Desulfobacteria</taxon>
        <taxon>Desulfobacterales</taxon>
        <taxon>Desulfobacteraceae</taxon>
        <taxon>environmental samples</taxon>
    </lineage>
</organism>
<dbReference type="GO" id="GO:0160206">
    <property type="term" value="F:tRNA (cytidine(32)/uridine(32)-2'-O)-methyltransferase activity"/>
    <property type="evidence" value="ECO:0007669"/>
    <property type="project" value="UniProtKB-EC"/>
</dbReference>
<dbReference type="GO" id="GO:0106339">
    <property type="term" value="F:tRNA (cytidine(32)-2'-O)-methyltransferase activity"/>
    <property type="evidence" value="ECO:0007669"/>
    <property type="project" value="RHEA"/>
</dbReference>
<comment type="function">
    <text evidence="5">Catalyzes the formation of 2'O-methylated cytidine (Cm32) or 2'O-methylated uridine (Um32) at position 32 in tRNA.</text>
</comment>
<dbReference type="InterPro" id="IPR004384">
    <property type="entry name" value="RNA_MeTrfase_TrmJ/LasT"/>
</dbReference>